<proteinExistence type="predicted"/>
<evidence type="ECO:0000313" key="1">
    <source>
        <dbReference type="EMBL" id="KAB2577680.1"/>
    </source>
</evidence>
<dbReference type="OrthoDB" id="3922499at2759"/>
<dbReference type="EMBL" id="VCHE01000016">
    <property type="protein sequence ID" value="KAB2577680.1"/>
    <property type="molecule type" value="Genomic_DNA"/>
</dbReference>
<organism evidence="1 2">
    <name type="scientific">Lasiodiplodia theobromae</name>
    <dbReference type="NCBI Taxonomy" id="45133"/>
    <lineage>
        <taxon>Eukaryota</taxon>
        <taxon>Fungi</taxon>
        <taxon>Dikarya</taxon>
        <taxon>Ascomycota</taxon>
        <taxon>Pezizomycotina</taxon>
        <taxon>Dothideomycetes</taxon>
        <taxon>Dothideomycetes incertae sedis</taxon>
        <taxon>Botryosphaeriales</taxon>
        <taxon>Botryosphaeriaceae</taxon>
        <taxon>Lasiodiplodia</taxon>
    </lineage>
</organism>
<gene>
    <name evidence="1" type="ORF">DBV05_g3782</name>
</gene>
<evidence type="ECO:0000313" key="2">
    <source>
        <dbReference type="Proteomes" id="UP000325902"/>
    </source>
</evidence>
<reference evidence="1 2" key="1">
    <citation type="journal article" date="2019" name="Sci. Rep.">
        <title>A multi-omics analysis of the grapevine pathogen Lasiodiplodia theobromae reveals that temperature affects the expression of virulence- and pathogenicity-related genes.</title>
        <authorList>
            <person name="Felix C."/>
            <person name="Meneses R."/>
            <person name="Goncalves M.F.M."/>
            <person name="Tilleman L."/>
            <person name="Duarte A.S."/>
            <person name="Jorrin-Novo J.V."/>
            <person name="Van de Peer Y."/>
            <person name="Deforce D."/>
            <person name="Van Nieuwerburgh F."/>
            <person name="Esteves A.C."/>
            <person name="Alves A."/>
        </authorList>
    </citation>
    <scope>NUCLEOTIDE SEQUENCE [LARGE SCALE GENOMIC DNA]</scope>
    <source>
        <strain evidence="1 2">LA-SOL3</strain>
    </source>
</reference>
<dbReference type="Proteomes" id="UP000325902">
    <property type="component" value="Unassembled WGS sequence"/>
</dbReference>
<sequence length="340" mass="39249">MPELGHIVDSFKDPPRSSLAEVLKQRIPKPGERWTKRELQPRLESATAEGLSPGECRIIQYRTLLADLVQYNHTVKATDQPASGGMAEEDDKRWLLASLSDRWIRKLETTAGQELQRQKEDDAKEQHRRIMSGQLWSEAEWEMIRAKNHKIERAANKKMWQECKVMTLEDWKKLSGFDYTNKIQDLLDLQAFHDIQKAELNARTDTVQALVSEATCRTESLAEAANSRLDVLENQTETTESLLDLSEESMLRVHTRVRRLMATDVKDESARDEEMRRRLQHPKALDYMFEGKTELEAARAVVNSTRRFVENIEEDLEKMIVATVDTISALKDARLALDFQ</sequence>
<accession>A0A5N5DJD6</accession>
<name>A0A5N5DJD6_9PEZI</name>
<keyword evidence="2" id="KW-1185">Reference proteome</keyword>
<evidence type="ECO:0008006" key="3">
    <source>
        <dbReference type="Google" id="ProtNLM"/>
    </source>
</evidence>
<comment type="caution">
    <text evidence="1">The sequence shown here is derived from an EMBL/GenBank/DDBJ whole genome shotgun (WGS) entry which is preliminary data.</text>
</comment>
<protein>
    <recommendedName>
        <fullName evidence="3">Tektin</fullName>
    </recommendedName>
</protein>
<dbReference type="AlphaFoldDB" id="A0A5N5DJD6"/>